<evidence type="ECO:0000256" key="5">
    <source>
        <dbReference type="ARBA" id="ARBA00022989"/>
    </source>
</evidence>
<dbReference type="InterPro" id="IPR013657">
    <property type="entry name" value="SCL35B1-4/HUT1"/>
</dbReference>
<name>A0A915D1H1_9BILA</name>
<dbReference type="WBParaSite" id="jg14456">
    <property type="protein sequence ID" value="jg14456"/>
    <property type="gene ID" value="jg14456"/>
</dbReference>
<keyword evidence="6 8" id="KW-0472">Membrane</keyword>
<feature type="transmembrane region" description="Helical" evidence="8">
    <location>
        <begin position="20"/>
        <end position="38"/>
    </location>
</feature>
<evidence type="ECO:0000256" key="1">
    <source>
        <dbReference type="ARBA" id="ARBA00004141"/>
    </source>
</evidence>
<comment type="subcellular location">
    <subcellularLocation>
        <location evidence="1">Membrane</location>
        <topology evidence="1">Multi-pass membrane protein</topology>
    </subcellularLocation>
</comment>
<evidence type="ECO:0000256" key="2">
    <source>
        <dbReference type="ARBA" id="ARBA00010694"/>
    </source>
</evidence>
<evidence type="ECO:0000256" key="8">
    <source>
        <dbReference type="SAM" id="Phobius"/>
    </source>
</evidence>
<evidence type="ECO:0000256" key="4">
    <source>
        <dbReference type="ARBA" id="ARBA00022692"/>
    </source>
</evidence>
<sequence length="405" mass="46591">MEGIEDSTTFYLQDYWISKLLIILVGYGSVVLPFYFLIRFVTRRCKENDLNFRQSPFHKLLRSFAVGHPEYSLQDGLQKTSTSITSTQNNRFFRDCMRISVYFLGIQVTLVCMGFFQERIITRAYPQIANPLLEDKFEDAQFLVFANRLVAFLMAGSYLFYHWRRQPVHIPLYIPIASPPSPTLFLRGVNMRRSSMSLSPHRQCAKPPKSFQPWVEYFMALTLVFGASIFFLSMNSGEEMVARHTSTTISGLLLMLAYLLLDAFTPNYQKKLLDARVTTCQMMFYVNAFSAFLCLASLLEQMTLFSSISFIVTHSSVFRDCFLLSLGSALGQIFIYMTIEEFGPVVLSVMMTLRQIFSIILSSFYFSHPISLLGMLGLSIVFGSILIDTYRKYFCNNNATRKTRK</sequence>
<comment type="similarity">
    <text evidence="2">Belongs to the nucleotide-sugar transporter family. SLC35B subfamily.</text>
</comment>
<feature type="transmembrane region" description="Helical" evidence="8">
    <location>
        <begin position="99"/>
        <end position="116"/>
    </location>
</feature>
<keyword evidence="4 8" id="KW-0812">Transmembrane</keyword>
<evidence type="ECO:0000256" key="3">
    <source>
        <dbReference type="ARBA" id="ARBA00022448"/>
    </source>
</evidence>
<protein>
    <recommendedName>
        <fullName evidence="7">Adenosine 3'-phospho 5'-phosphosulfate transporter 1</fullName>
    </recommendedName>
</protein>
<feature type="transmembrane region" description="Helical" evidence="8">
    <location>
        <begin position="214"/>
        <end position="234"/>
    </location>
</feature>
<dbReference type="PANTHER" id="PTHR10778">
    <property type="entry name" value="SOLUTE CARRIER FAMILY 35 MEMBER B"/>
    <property type="match status" value="1"/>
</dbReference>
<feature type="transmembrane region" description="Helical" evidence="8">
    <location>
        <begin position="322"/>
        <end position="339"/>
    </location>
</feature>
<dbReference type="Pfam" id="PF08449">
    <property type="entry name" value="UAA"/>
    <property type="match status" value="1"/>
</dbReference>
<dbReference type="GO" id="GO:0000139">
    <property type="term" value="C:Golgi membrane"/>
    <property type="evidence" value="ECO:0007669"/>
    <property type="project" value="TreeGrafter"/>
</dbReference>
<organism evidence="9 10">
    <name type="scientific">Ditylenchus dipsaci</name>
    <dbReference type="NCBI Taxonomy" id="166011"/>
    <lineage>
        <taxon>Eukaryota</taxon>
        <taxon>Metazoa</taxon>
        <taxon>Ecdysozoa</taxon>
        <taxon>Nematoda</taxon>
        <taxon>Chromadorea</taxon>
        <taxon>Rhabditida</taxon>
        <taxon>Tylenchina</taxon>
        <taxon>Tylenchomorpha</taxon>
        <taxon>Sphaerularioidea</taxon>
        <taxon>Anguinidae</taxon>
        <taxon>Anguininae</taxon>
        <taxon>Ditylenchus</taxon>
    </lineage>
</organism>
<keyword evidence="9" id="KW-1185">Reference proteome</keyword>
<dbReference type="GO" id="GO:0046964">
    <property type="term" value="F:3'-phosphoadenosine 5'-phosphosulfate transmembrane transporter activity"/>
    <property type="evidence" value="ECO:0007669"/>
    <property type="project" value="TreeGrafter"/>
</dbReference>
<feature type="transmembrane region" description="Helical" evidence="8">
    <location>
        <begin position="140"/>
        <end position="161"/>
    </location>
</feature>
<evidence type="ECO:0000313" key="10">
    <source>
        <dbReference type="WBParaSite" id="jg14456"/>
    </source>
</evidence>
<evidence type="ECO:0000313" key="9">
    <source>
        <dbReference type="Proteomes" id="UP000887574"/>
    </source>
</evidence>
<feature type="transmembrane region" description="Helical" evidence="8">
    <location>
        <begin position="240"/>
        <end position="261"/>
    </location>
</feature>
<evidence type="ECO:0000256" key="6">
    <source>
        <dbReference type="ARBA" id="ARBA00023136"/>
    </source>
</evidence>
<feature type="transmembrane region" description="Helical" evidence="8">
    <location>
        <begin position="372"/>
        <end position="390"/>
    </location>
</feature>
<dbReference type="Proteomes" id="UP000887574">
    <property type="component" value="Unplaced"/>
</dbReference>
<accession>A0A915D1H1</accession>
<keyword evidence="3" id="KW-0813">Transport</keyword>
<reference evidence="10" key="1">
    <citation type="submission" date="2022-11" db="UniProtKB">
        <authorList>
            <consortium name="WormBaseParasite"/>
        </authorList>
    </citation>
    <scope>IDENTIFICATION</scope>
</reference>
<dbReference type="PANTHER" id="PTHR10778:SF13">
    <property type="entry name" value="ADENOSINE 3'-PHOSPHO 5'-PHOSPHOSULFATE TRANSPORTER 1"/>
    <property type="match status" value="1"/>
</dbReference>
<dbReference type="AlphaFoldDB" id="A0A915D1H1"/>
<feature type="transmembrane region" description="Helical" evidence="8">
    <location>
        <begin position="346"/>
        <end position="366"/>
    </location>
</feature>
<proteinExistence type="inferred from homology"/>
<keyword evidence="5 8" id="KW-1133">Transmembrane helix</keyword>
<dbReference type="GO" id="GO:0005789">
    <property type="term" value="C:endoplasmic reticulum membrane"/>
    <property type="evidence" value="ECO:0007669"/>
    <property type="project" value="TreeGrafter"/>
</dbReference>
<evidence type="ECO:0000256" key="7">
    <source>
        <dbReference type="ARBA" id="ARBA00039668"/>
    </source>
</evidence>
<feature type="transmembrane region" description="Helical" evidence="8">
    <location>
        <begin position="282"/>
        <end position="302"/>
    </location>
</feature>